<dbReference type="AlphaFoldDB" id="A0A836IHV7"/>
<feature type="compositionally biased region" description="Polar residues" evidence="2">
    <location>
        <begin position="986"/>
        <end position="997"/>
    </location>
</feature>
<keyword evidence="1" id="KW-0175">Coiled coil</keyword>
<dbReference type="KEGG" id="phet:94293503"/>
<dbReference type="Proteomes" id="UP000674318">
    <property type="component" value="Unassembled WGS sequence"/>
</dbReference>
<reference evidence="3 4" key="1">
    <citation type="submission" date="2021-02" db="EMBL/GenBank/DDBJ databases">
        <title>Porcisia hertigi Genome sequencing and assembly.</title>
        <authorList>
            <person name="Almutairi H."/>
            <person name="Gatherer D."/>
        </authorList>
    </citation>
    <scope>NUCLEOTIDE SEQUENCE [LARGE SCALE GENOMIC DNA]</scope>
    <source>
        <strain evidence="3 4">C119</strain>
    </source>
</reference>
<dbReference type="OrthoDB" id="266856at2759"/>
<evidence type="ECO:0000313" key="3">
    <source>
        <dbReference type="EMBL" id="KAG5509844.1"/>
    </source>
</evidence>
<feature type="coiled-coil region" evidence="1">
    <location>
        <begin position="705"/>
        <end position="740"/>
    </location>
</feature>
<feature type="compositionally biased region" description="Low complexity" evidence="2">
    <location>
        <begin position="1057"/>
        <end position="1075"/>
    </location>
</feature>
<feature type="region of interest" description="Disordered" evidence="2">
    <location>
        <begin position="1119"/>
        <end position="1156"/>
    </location>
</feature>
<organism evidence="3 4">
    <name type="scientific">Porcisia hertigi</name>
    <dbReference type="NCBI Taxonomy" id="2761500"/>
    <lineage>
        <taxon>Eukaryota</taxon>
        <taxon>Discoba</taxon>
        <taxon>Euglenozoa</taxon>
        <taxon>Kinetoplastea</taxon>
        <taxon>Metakinetoplastina</taxon>
        <taxon>Trypanosomatida</taxon>
        <taxon>Trypanosomatidae</taxon>
        <taxon>Leishmaniinae</taxon>
        <taxon>Porcisia</taxon>
    </lineage>
</organism>
<feature type="compositionally biased region" description="Polar residues" evidence="2">
    <location>
        <begin position="1131"/>
        <end position="1145"/>
    </location>
</feature>
<comment type="caution">
    <text evidence="3">The sequence shown here is derived from an EMBL/GenBank/DDBJ whole genome shotgun (WGS) entry which is preliminary data.</text>
</comment>
<feature type="region of interest" description="Disordered" evidence="2">
    <location>
        <begin position="944"/>
        <end position="1101"/>
    </location>
</feature>
<dbReference type="EMBL" id="JAFJZO010000012">
    <property type="protein sequence ID" value="KAG5509844.1"/>
    <property type="molecule type" value="Genomic_DNA"/>
</dbReference>
<evidence type="ECO:0000256" key="1">
    <source>
        <dbReference type="SAM" id="Coils"/>
    </source>
</evidence>
<sequence length="1156" mass="123759">MPKRDPAANRIGIMSRPTTNTAPAKGLSVSPTTSTTYTVPARFHHRPISPSATSLRYKGQATSYASAMPSTSPHGKSITTTRPATAPTFAHEASVRQLEAYLPRLQTAANRVIPEALSGASASIPEDRVPRDHLPSSPLKTIPVVNAVELVAHAARSQDEHKSSPMRGYATLAPSPASENWAYELSEEERGCEGDQQTASPLHPLAGLPQRTQELCEEVITLDSLVEADELFFSAQADMESHILEVLESWREAASASAAESCDGSRRASGLYALSTVSSPPALGTQLGDVVTHSSGGSGSGAQRVLQDLDEARDRITLLADFHEKLARLEEQHRELHKRYLVERSPLLALDEVCARLDEIDEEVQEDGDRAGRMRAMEPIVRGTHRVSESDILRRRERDAARAGLAACRLLADRLRSRCRMISSRLADGLLGSSPETTRHGWTALLSSTPLTRMDRVVFPKGLDDSSITGASASRCVSHFLTPEAVEAVRQSGRYSGVLTFSNHPSEFLERSENAAVSGGDESNQPVASADTVKTREMFILSVQVPVFPSATQPALSCFPPPAGTTKAEGASIVPASGDVFPAVRSAERVQRRSSGMNDAPSNAHEATVSVMATPARYALVQLYECCRDGLATMLSRFYTLRERRSKEVERVQQEQSAMDVYDPAADDLFYRCTSLLSYVEQLDKWAGKVRQLDKALHEHVKLPLDAALQTHERLRTQLLEVLRQRLNEEECDNERTTASAAAAAAVDAEADGGEVDGRGEDASQYERVRHYYHEDAHALQGEGGKVNRTNHHYTPSSVGDLRAQRVTQPSATALSRTAPPTALPRASAEFIGMLETLAGNPQASGEPLFSTSTVLSEVTAGGELEGSTCGRGKRDNVPSEETSPIEPRSSVTEGHDEGTSTPMGMGATLVAGPLGATSATSSHIITEGVPGGAKKGREATGTLVVKSSEGVDAGHLAGRRRQREESEDESGDVCLPSVSPHTAAHTHTTLSGSTSAAAPPGEITVYISSTSCSESGEGGKGGVAEEVGTAQNTVDTGDGMPRQSNRIEHGPVLSADTDNSDGSGSEGGDPSQGSHDIDTDLRQRQPQPQRYALGSGSGLGQGLRAFFSAVVRRAMKFDDSNDDDDEETGLTATFSDPQKGSTSPLLPHKRFRQEE</sequence>
<accession>A0A836IHV7</accession>
<dbReference type="RefSeq" id="XP_067758851.1">
    <property type="nucleotide sequence ID" value="XM_067903426.1"/>
</dbReference>
<keyword evidence="4" id="KW-1185">Reference proteome</keyword>
<protein>
    <submittedName>
        <fullName evidence="3">Uncharacterized protein</fullName>
    </submittedName>
</protein>
<dbReference type="GeneID" id="94293503"/>
<evidence type="ECO:0000256" key="2">
    <source>
        <dbReference type="SAM" id="MobiDB-lite"/>
    </source>
</evidence>
<name>A0A836IHV7_9TRYP</name>
<evidence type="ECO:0000313" key="4">
    <source>
        <dbReference type="Proteomes" id="UP000674318"/>
    </source>
</evidence>
<feature type="region of interest" description="Disordered" evidence="2">
    <location>
        <begin position="1"/>
        <end position="35"/>
    </location>
</feature>
<gene>
    <name evidence="3" type="ORF">JKF63_07489</name>
</gene>
<feature type="region of interest" description="Disordered" evidence="2">
    <location>
        <begin position="862"/>
        <end position="902"/>
    </location>
</feature>
<proteinExistence type="predicted"/>